<comment type="subcellular location">
    <subcellularLocation>
        <location evidence="1">Membrane</location>
        <topology evidence="1">Multi-pass membrane protein</topology>
    </subcellularLocation>
</comment>
<evidence type="ECO:0000256" key="1">
    <source>
        <dbReference type="ARBA" id="ARBA00004141"/>
    </source>
</evidence>
<keyword evidence="2 5" id="KW-0812">Transmembrane</keyword>
<dbReference type="PANTHER" id="PTHR31465">
    <property type="entry name" value="PROTEIN RTA1-RELATED"/>
    <property type="match status" value="1"/>
</dbReference>
<feature type="transmembrane region" description="Helical" evidence="5">
    <location>
        <begin position="251"/>
        <end position="269"/>
    </location>
</feature>
<sequence length="297" mass="32981">MVNELDGPGPFGPVVNGTQIVFYPYRPNAGAAWTFVVLFAIGVLGHVGYFFWLRAWHFLPFILGGVADTGEAFGYYGRAKAHEDPLAVGPFIMQNLLILGSPPLFAATIYMSLGRIINALDLRRHAAISPRLTAFFYVVVDVGCFVSQVMGSIMPASGDPESIELSKKIIMAGLLAQLAVIFLFTLSCWHSHRCAKREGTGLHATHAGINWNKYYLMTYLVAGLMFVRSLIRGIEYLQGEGGFIMEHEVFVYLFDAALMVAIMALYLWIHPGRLMRDVGRFKSDGFGDEGNIMLERR</sequence>
<keyword evidence="4 5" id="KW-0472">Membrane</keyword>
<dbReference type="AlphaFoldDB" id="A0A8H6IYT8"/>
<comment type="caution">
    <text evidence="6">The sequence shown here is derived from an EMBL/GenBank/DDBJ whole genome shotgun (WGS) entry which is preliminary data.</text>
</comment>
<accession>A0A8H6IYT8</accession>
<evidence type="ECO:0000256" key="4">
    <source>
        <dbReference type="ARBA" id="ARBA00023136"/>
    </source>
</evidence>
<feature type="transmembrane region" description="Helical" evidence="5">
    <location>
        <begin position="31"/>
        <end position="51"/>
    </location>
</feature>
<evidence type="ECO:0000313" key="6">
    <source>
        <dbReference type="EMBL" id="KAF6802980.1"/>
    </source>
</evidence>
<proteinExistence type="predicted"/>
<protein>
    <submittedName>
        <fullName evidence="6">Rta1 domain-containing protein</fullName>
    </submittedName>
</protein>
<feature type="transmembrane region" description="Helical" evidence="5">
    <location>
        <begin position="169"/>
        <end position="189"/>
    </location>
</feature>
<keyword evidence="7" id="KW-1185">Reference proteome</keyword>
<evidence type="ECO:0000256" key="3">
    <source>
        <dbReference type="ARBA" id="ARBA00022989"/>
    </source>
</evidence>
<evidence type="ECO:0000256" key="2">
    <source>
        <dbReference type="ARBA" id="ARBA00022692"/>
    </source>
</evidence>
<gene>
    <name evidence="6" type="ORF">CSOJ01_11199</name>
</gene>
<dbReference type="Proteomes" id="UP000652219">
    <property type="component" value="Unassembled WGS sequence"/>
</dbReference>
<evidence type="ECO:0000256" key="5">
    <source>
        <dbReference type="SAM" id="Phobius"/>
    </source>
</evidence>
<reference evidence="6 7" key="1">
    <citation type="journal article" date="2020" name="Phytopathology">
        <title>Genome Sequence Resources of Colletotrichum truncatum, C. plurivorum, C. musicola, and C. sojae: Four Species Pathogenic to Soybean (Glycine max).</title>
        <authorList>
            <person name="Rogerio F."/>
            <person name="Boufleur T.R."/>
            <person name="Ciampi-Guillardi M."/>
            <person name="Sukno S.A."/>
            <person name="Thon M.R."/>
            <person name="Massola Junior N.S."/>
            <person name="Baroncelli R."/>
        </authorList>
    </citation>
    <scope>NUCLEOTIDE SEQUENCE [LARGE SCALE GENOMIC DNA]</scope>
    <source>
        <strain evidence="6 7">LFN0009</strain>
    </source>
</reference>
<evidence type="ECO:0000313" key="7">
    <source>
        <dbReference type="Proteomes" id="UP000652219"/>
    </source>
</evidence>
<name>A0A8H6IYT8_9PEZI</name>
<feature type="transmembrane region" description="Helical" evidence="5">
    <location>
        <begin position="134"/>
        <end position="157"/>
    </location>
</feature>
<dbReference type="GO" id="GO:0016020">
    <property type="term" value="C:membrane"/>
    <property type="evidence" value="ECO:0007669"/>
    <property type="project" value="UniProtKB-SubCell"/>
</dbReference>
<dbReference type="PANTHER" id="PTHR31465:SF17">
    <property type="entry name" value="DOMAIN PROTEIN, PUTATIVE (AFU_ORTHOLOGUE AFUA_5G09900)-RELATED"/>
    <property type="match status" value="1"/>
</dbReference>
<organism evidence="6 7">
    <name type="scientific">Colletotrichum sojae</name>
    <dbReference type="NCBI Taxonomy" id="2175907"/>
    <lineage>
        <taxon>Eukaryota</taxon>
        <taxon>Fungi</taxon>
        <taxon>Dikarya</taxon>
        <taxon>Ascomycota</taxon>
        <taxon>Pezizomycotina</taxon>
        <taxon>Sordariomycetes</taxon>
        <taxon>Hypocreomycetidae</taxon>
        <taxon>Glomerellales</taxon>
        <taxon>Glomerellaceae</taxon>
        <taxon>Colletotrichum</taxon>
        <taxon>Colletotrichum orchidearum species complex</taxon>
    </lineage>
</organism>
<feature type="transmembrane region" description="Helical" evidence="5">
    <location>
        <begin position="214"/>
        <end position="231"/>
    </location>
</feature>
<dbReference type="EMBL" id="WIGN01000252">
    <property type="protein sequence ID" value="KAF6802980.1"/>
    <property type="molecule type" value="Genomic_DNA"/>
</dbReference>
<feature type="transmembrane region" description="Helical" evidence="5">
    <location>
        <begin position="96"/>
        <end position="113"/>
    </location>
</feature>
<dbReference type="InterPro" id="IPR007568">
    <property type="entry name" value="RTA1"/>
</dbReference>
<feature type="transmembrane region" description="Helical" evidence="5">
    <location>
        <begin position="58"/>
        <end position="76"/>
    </location>
</feature>
<dbReference type="Pfam" id="PF04479">
    <property type="entry name" value="RTA1"/>
    <property type="match status" value="1"/>
</dbReference>
<keyword evidence="3 5" id="KW-1133">Transmembrane helix</keyword>